<dbReference type="SMART" id="SM00028">
    <property type="entry name" value="TPR"/>
    <property type="match status" value="4"/>
</dbReference>
<gene>
    <name evidence="2" type="ORF">EZE20_07750</name>
</gene>
<dbReference type="Proteomes" id="UP000295706">
    <property type="component" value="Unassembled WGS sequence"/>
</dbReference>
<name>A0A4R4KK15_9BACT</name>
<evidence type="ECO:0000313" key="3">
    <source>
        <dbReference type="Proteomes" id="UP000295706"/>
    </source>
</evidence>
<dbReference type="Gene3D" id="1.25.40.10">
    <property type="entry name" value="Tetratricopeptide repeat domain"/>
    <property type="match status" value="1"/>
</dbReference>
<dbReference type="InterPro" id="IPR019734">
    <property type="entry name" value="TPR_rpt"/>
</dbReference>
<evidence type="ECO:0000256" key="1">
    <source>
        <dbReference type="PROSITE-ProRule" id="PRU00339"/>
    </source>
</evidence>
<comment type="caution">
    <text evidence="2">The sequence shown here is derived from an EMBL/GenBank/DDBJ whole genome shotgun (WGS) entry which is preliminary data.</text>
</comment>
<dbReference type="InterPro" id="IPR002885">
    <property type="entry name" value="PPR_rpt"/>
</dbReference>
<dbReference type="EMBL" id="SMJU01000004">
    <property type="protein sequence ID" value="TDB66999.1"/>
    <property type="molecule type" value="Genomic_DNA"/>
</dbReference>
<dbReference type="OrthoDB" id="948309at2"/>
<dbReference type="InterPro" id="IPR044650">
    <property type="entry name" value="SRFR1-like"/>
</dbReference>
<dbReference type="PANTHER" id="PTHR44749:SF1">
    <property type="entry name" value="TETRATRICOPEPTIDE-LIKE HELICAL DOMAIN-CONTAINING PROTEIN"/>
    <property type="match status" value="1"/>
</dbReference>
<dbReference type="InterPro" id="IPR011990">
    <property type="entry name" value="TPR-like_helical_dom_sf"/>
</dbReference>
<dbReference type="AlphaFoldDB" id="A0A4R4KK15"/>
<reference evidence="2 3" key="1">
    <citation type="submission" date="2019-02" db="EMBL/GenBank/DDBJ databases">
        <title>Arundinibacter roseus gen. nov., sp. nov., a new member of the family Cytophagaceae.</title>
        <authorList>
            <person name="Szuroczki S."/>
            <person name="Khayer B."/>
            <person name="Sproer C."/>
            <person name="Toumi M."/>
            <person name="Szabo A."/>
            <person name="Felfoldi T."/>
            <person name="Schumann P."/>
            <person name="Toth E."/>
        </authorList>
    </citation>
    <scope>NUCLEOTIDE SEQUENCE [LARGE SCALE GENOMIC DNA]</scope>
    <source>
        <strain evidence="2 3">DMA-k-7a</strain>
    </source>
</reference>
<evidence type="ECO:0000313" key="2">
    <source>
        <dbReference type="EMBL" id="TDB66999.1"/>
    </source>
</evidence>
<dbReference type="PROSITE" id="PS50005">
    <property type="entry name" value="TPR"/>
    <property type="match status" value="1"/>
</dbReference>
<dbReference type="NCBIfam" id="TIGR00756">
    <property type="entry name" value="PPR"/>
    <property type="match status" value="1"/>
</dbReference>
<protein>
    <submittedName>
        <fullName evidence="2">Uncharacterized protein</fullName>
    </submittedName>
</protein>
<proteinExistence type="predicted"/>
<feature type="repeat" description="TPR" evidence="1">
    <location>
        <begin position="30"/>
        <end position="63"/>
    </location>
</feature>
<keyword evidence="1" id="KW-0802">TPR repeat</keyword>
<organism evidence="2 3">
    <name type="scientific">Arundinibacter roseus</name>
    <dbReference type="NCBI Taxonomy" id="2070510"/>
    <lineage>
        <taxon>Bacteria</taxon>
        <taxon>Pseudomonadati</taxon>
        <taxon>Bacteroidota</taxon>
        <taxon>Cytophagia</taxon>
        <taxon>Cytophagales</taxon>
        <taxon>Spirosomataceae</taxon>
        <taxon>Arundinibacter</taxon>
    </lineage>
</organism>
<dbReference type="RefSeq" id="WP_132116203.1">
    <property type="nucleotide sequence ID" value="NZ_SMJU01000004.1"/>
</dbReference>
<sequence length="183" mass="21391">MEISLLVLLFIPYLIIKYYLTDHETKAEKDLKRFEEGVSLVKNGNYEEAFAFFDQMVKANPKSAVAYALRGKCNLHDENYYSALYDFSQALSFDNTLADCYLDKGKAHMAVLEFKEAFREFDKAVWFFRNVNPDALRLRGMARLRMHQFVQSERDFQRAMELGDEDARVILSQAPFNHTFVVK</sequence>
<accession>A0A4R4KK15</accession>
<dbReference type="GO" id="GO:0045892">
    <property type="term" value="P:negative regulation of DNA-templated transcription"/>
    <property type="evidence" value="ECO:0007669"/>
    <property type="project" value="InterPro"/>
</dbReference>
<keyword evidence="3" id="KW-1185">Reference proteome</keyword>
<dbReference type="SUPFAM" id="SSF48452">
    <property type="entry name" value="TPR-like"/>
    <property type="match status" value="1"/>
</dbReference>
<dbReference type="PANTHER" id="PTHR44749">
    <property type="entry name" value="SUPPRESSOR OF RPS4-RLD 1"/>
    <property type="match status" value="1"/>
</dbReference>